<evidence type="ECO:0000256" key="4">
    <source>
        <dbReference type="ARBA" id="ARBA00022537"/>
    </source>
</evidence>
<dbReference type="InterPro" id="IPR002110">
    <property type="entry name" value="Ankyrin_rpt"/>
</dbReference>
<evidence type="ECO:0000256" key="1">
    <source>
        <dbReference type="ARBA" id="ARBA00004175"/>
    </source>
</evidence>
<evidence type="ECO:0000313" key="14">
    <source>
        <dbReference type="Proteomes" id="UP000759131"/>
    </source>
</evidence>
<keyword evidence="10" id="KW-0175">Coiled coil</keyword>
<dbReference type="Pfam" id="PF15898">
    <property type="entry name" value="PRKG1_interact"/>
    <property type="match status" value="1"/>
</dbReference>
<evidence type="ECO:0000256" key="9">
    <source>
        <dbReference type="PROSITE-ProRule" id="PRU00023"/>
    </source>
</evidence>
<evidence type="ECO:0000256" key="2">
    <source>
        <dbReference type="ARBA" id="ARBA00022473"/>
    </source>
</evidence>
<keyword evidence="6" id="KW-0638">Presynaptic neurotoxin</keyword>
<keyword evidence="6" id="KW-0528">Neurotoxin</keyword>
<comment type="subcellular location">
    <subcellularLocation>
        <location evidence="1">Target cell membrane</location>
    </subcellularLocation>
</comment>
<dbReference type="InterPro" id="IPR051226">
    <property type="entry name" value="PP1_Regulatory_Subunit"/>
</dbReference>
<keyword evidence="2" id="KW-0217">Developmental protein</keyword>
<dbReference type="Pfam" id="PF12796">
    <property type="entry name" value="Ank_2"/>
    <property type="match status" value="2"/>
</dbReference>
<keyword evidence="9" id="KW-0040">ANK repeat</keyword>
<dbReference type="PROSITE" id="PS50297">
    <property type="entry name" value="ANK_REP_REGION"/>
    <property type="match status" value="2"/>
</dbReference>
<dbReference type="Gene3D" id="1.25.40.20">
    <property type="entry name" value="Ankyrin repeat-containing domain"/>
    <property type="match status" value="2"/>
</dbReference>
<evidence type="ECO:0000259" key="12">
    <source>
        <dbReference type="Pfam" id="PF15898"/>
    </source>
</evidence>
<dbReference type="Proteomes" id="UP000759131">
    <property type="component" value="Unassembled WGS sequence"/>
</dbReference>
<dbReference type="SMART" id="SM00248">
    <property type="entry name" value="ANK"/>
    <property type="match status" value="4"/>
</dbReference>
<keyword evidence="3" id="KW-0268">Exocytosis</keyword>
<evidence type="ECO:0000256" key="5">
    <source>
        <dbReference type="ARBA" id="ARBA00022737"/>
    </source>
</evidence>
<reference evidence="13" key="1">
    <citation type="submission" date="2020-11" db="EMBL/GenBank/DDBJ databases">
        <authorList>
            <person name="Tran Van P."/>
        </authorList>
    </citation>
    <scope>NUCLEOTIDE SEQUENCE</scope>
</reference>
<feature type="region of interest" description="Disordered" evidence="11">
    <location>
        <begin position="1"/>
        <end position="33"/>
    </location>
</feature>
<keyword evidence="7" id="KW-1053">Target membrane</keyword>
<feature type="region of interest" description="Disordered" evidence="11">
    <location>
        <begin position="343"/>
        <end position="382"/>
    </location>
</feature>
<comment type="similarity">
    <text evidence="8">Belongs to the NRARP family.</text>
</comment>
<dbReference type="GO" id="GO:0044231">
    <property type="term" value="C:host cell presynaptic membrane"/>
    <property type="evidence" value="ECO:0007669"/>
    <property type="project" value="UniProtKB-KW"/>
</dbReference>
<dbReference type="GO" id="GO:0005737">
    <property type="term" value="C:cytoplasm"/>
    <property type="evidence" value="ECO:0007669"/>
    <property type="project" value="TreeGrafter"/>
</dbReference>
<dbReference type="AlphaFoldDB" id="A0A7R9KUJ6"/>
<evidence type="ECO:0000256" key="3">
    <source>
        <dbReference type="ARBA" id="ARBA00022483"/>
    </source>
</evidence>
<feature type="coiled-coil region" evidence="10">
    <location>
        <begin position="639"/>
        <end position="710"/>
    </location>
</feature>
<protein>
    <recommendedName>
        <fullName evidence="12">cGMP-dependent protein kinase interacting domain-containing protein</fullName>
    </recommendedName>
</protein>
<feature type="region of interest" description="Disordered" evidence="11">
    <location>
        <begin position="592"/>
        <end position="624"/>
    </location>
</feature>
<dbReference type="PROSITE" id="PS50088">
    <property type="entry name" value="ANK_REPEAT"/>
    <property type="match status" value="3"/>
</dbReference>
<feature type="domain" description="cGMP-dependent protein kinase interacting" evidence="12">
    <location>
        <begin position="634"/>
        <end position="716"/>
    </location>
</feature>
<dbReference type="SUPFAM" id="SSF48403">
    <property type="entry name" value="Ankyrin repeat"/>
    <property type="match status" value="1"/>
</dbReference>
<keyword evidence="4" id="KW-1052">Target cell membrane</keyword>
<proteinExistence type="inferred from homology"/>
<dbReference type="EMBL" id="OC860393">
    <property type="protein sequence ID" value="CAD7628544.1"/>
    <property type="molecule type" value="Genomic_DNA"/>
</dbReference>
<evidence type="ECO:0000256" key="8">
    <source>
        <dbReference type="ARBA" id="ARBA00038386"/>
    </source>
</evidence>
<keyword evidence="7" id="KW-0472">Membrane</keyword>
<feature type="compositionally biased region" description="Pro residues" evidence="11">
    <location>
        <begin position="419"/>
        <end position="437"/>
    </location>
</feature>
<dbReference type="OrthoDB" id="19014at2759"/>
<dbReference type="GO" id="GO:0044218">
    <property type="term" value="C:other organism cell membrane"/>
    <property type="evidence" value="ECO:0007669"/>
    <property type="project" value="UniProtKB-KW"/>
</dbReference>
<dbReference type="InterPro" id="IPR036770">
    <property type="entry name" value="Ankyrin_rpt-contain_sf"/>
</dbReference>
<evidence type="ECO:0000313" key="13">
    <source>
        <dbReference type="EMBL" id="CAD7628544.1"/>
    </source>
</evidence>
<feature type="compositionally biased region" description="Low complexity" evidence="11">
    <location>
        <begin position="592"/>
        <end position="614"/>
    </location>
</feature>
<dbReference type="EMBL" id="CAJPIZ010005818">
    <property type="protein sequence ID" value="CAG2108974.1"/>
    <property type="molecule type" value="Genomic_DNA"/>
</dbReference>
<dbReference type="PANTHER" id="PTHR24179">
    <property type="entry name" value="PROTEIN PHOSPHATASE 1 REGULATORY SUBUNIT 12"/>
    <property type="match status" value="1"/>
</dbReference>
<feature type="compositionally biased region" description="Basic residues" evidence="11">
    <location>
        <begin position="449"/>
        <end position="458"/>
    </location>
</feature>
<keyword evidence="6" id="KW-0800">Toxin</keyword>
<organism evidence="13">
    <name type="scientific">Medioppia subpectinata</name>
    <dbReference type="NCBI Taxonomy" id="1979941"/>
    <lineage>
        <taxon>Eukaryota</taxon>
        <taxon>Metazoa</taxon>
        <taxon>Ecdysozoa</taxon>
        <taxon>Arthropoda</taxon>
        <taxon>Chelicerata</taxon>
        <taxon>Arachnida</taxon>
        <taxon>Acari</taxon>
        <taxon>Acariformes</taxon>
        <taxon>Sarcoptiformes</taxon>
        <taxon>Oribatida</taxon>
        <taxon>Brachypylina</taxon>
        <taxon>Oppioidea</taxon>
        <taxon>Oppiidae</taxon>
        <taxon>Medioppia</taxon>
    </lineage>
</organism>
<evidence type="ECO:0000256" key="6">
    <source>
        <dbReference type="ARBA" id="ARBA00023028"/>
    </source>
</evidence>
<name>A0A7R9KUJ6_9ACAR</name>
<dbReference type="GO" id="GO:0019901">
    <property type="term" value="F:protein kinase binding"/>
    <property type="evidence" value="ECO:0007669"/>
    <property type="project" value="InterPro"/>
</dbReference>
<dbReference type="GO" id="GO:0004857">
    <property type="term" value="F:enzyme inhibitor activity"/>
    <property type="evidence" value="ECO:0007669"/>
    <property type="project" value="TreeGrafter"/>
</dbReference>
<sequence length="716" mass="79592">MRAETTQMEEKAKESEAKESRGQNALQRRAQQLKRWHEWTREADKERAPDAARVHFSAQTLFLSAVAQNDVQECERLLRCNRALDVNATTGDGLTALHQMAIDDNLVMCSWLLDNGADVNCRDNEGWTPLHASASCGHSAVVNALLSREDVDVFAINCDGELARDVCDGDTCLEAIEERMLKDMKTTSVTTTATTADDTTDDTSALIPESLLRELRAKELKQIETDFSQFLAENSFPTEEEIRQYVERTRDKTSGATVLHVCAAKGYNDCLQRILETISSFDSIIDSFVDFDGFTALHASAFWQQNTALEVLLKFGANFELKTTDAREVMDLCHENPKVAELLSETRKSRSEKPLKGSETQRKVNAKRQRETRRPTQGVSKEDIEMALKTTPNGLSSRLSSRVVSLFSFTALNDDSPHMTPPLTPPPAVPSSPPTSPPVTENGGPPAVHARRRPKRRSTGIEDNLELNDFLVAPSRADSDSSDTFRYVFFWFVEEIVSQSSDVVSDDKPFDTPVVVVVVVVAIVDSVAVRVVVAVAVHYDCAVVSDVGGDTSTTTASQSTHSTAVASEPTAGVVLAVESVVTFSKTTPTTTAATYATTPQTRSRSSSRGSLPTTDDSECEATRPSVTTAVDDKDYKKLYKELLKENEFLVKKLKDFEANRRQEKDFQEFQREKRQLLRRLSELEEELRTKEELIKENSRLKDENSALIRVISKLSK</sequence>
<keyword evidence="14" id="KW-1185">Reference proteome</keyword>
<feature type="repeat" description="ANK" evidence="9">
    <location>
        <begin position="92"/>
        <end position="124"/>
    </location>
</feature>
<dbReference type="InterPro" id="IPR031775">
    <property type="entry name" value="PRKG1_interact"/>
</dbReference>
<dbReference type="CDD" id="cd21930">
    <property type="entry name" value="IPD_PPP1R12"/>
    <property type="match status" value="1"/>
</dbReference>
<feature type="repeat" description="ANK" evidence="9">
    <location>
        <begin position="292"/>
        <end position="324"/>
    </location>
</feature>
<evidence type="ECO:0000256" key="7">
    <source>
        <dbReference type="ARBA" id="ARBA00023298"/>
    </source>
</evidence>
<feature type="compositionally biased region" description="Basic and acidic residues" evidence="11">
    <location>
        <begin position="1"/>
        <end position="21"/>
    </location>
</feature>
<dbReference type="GO" id="GO:0019208">
    <property type="term" value="F:phosphatase regulator activity"/>
    <property type="evidence" value="ECO:0007669"/>
    <property type="project" value="TreeGrafter"/>
</dbReference>
<accession>A0A7R9KUJ6</accession>
<evidence type="ECO:0000256" key="10">
    <source>
        <dbReference type="SAM" id="Coils"/>
    </source>
</evidence>
<dbReference type="PANTHER" id="PTHR24179:SF21">
    <property type="entry name" value="MYOSIN BINDING SUBUNIT, ISOFORM O"/>
    <property type="match status" value="1"/>
</dbReference>
<evidence type="ECO:0000256" key="11">
    <source>
        <dbReference type="SAM" id="MobiDB-lite"/>
    </source>
</evidence>
<dbReference type="GO" id="GO:0006887">
    <property type="term" value="P:exocytosis"/>
    <property type="evidence" value="ECO:0007669"/>
    <property type="project" value="UniProtKB-KW"/>
</dbReference>
<feature type="repeat" description="ANK" evidence="9">
    <location>
        <begin position="125"/>
        <end position="148"/>
    </location>
</feature>
<dbReference type="Gene3D" id="6.10.140.390">
    <property type="match status" value="1"/>
</dbReference>
<feature type="region of interest" description="Disordered" evidence="11">
    <location>
        <begin position="414"/>
        <end position="460"/>
    </location>
</feature>
<gene>
    <name evidence="13" type="ORF">OSB1V03_LOCUS8965</name>
</gene>
<keyword evidence="5" id="KW-0677">Repeat</keyword>